<reference evidence="2 3" key="1">
    <citation type="submission" date="2011-06" db="EMBL/GenBank/DDBJ databases">
        <title>The draft genome of Thiocapsa marina 5811.</title>
        <authorList>
            <consortium name="US DOE Joint Genome Institute (JGI-PGF)"/>
            <person name="Lucas S."/>
            <person name="Han J."/>
            <person name="Cheng J.-F."/>
            <person name="Goodwin L."/>
            <person name="Pitluck S."/>
            <person name="Peters L."/>
            <person name="Land M.L."/>
            <person name="Hauser L."/>
            <person name="Vogl K."/>
            <person name="Liu Z."/>
            <person name="Imhoff J."/>
            <person name="Thiel V."/>
            <person name="Frigaard N.-U."/>
            <person name="Bryant D."/>
            <person name="Woyke T.J."/>
        </authorList>
    </citation>
    <scope>NUCLEOTIDE SEQUENCE [LARGE SCALE GENOMIC DNA]</scope>
    <source>
        <strain evidence="2 3">5811</strain>
    </source>
</reference>
<organism evidence="2 3">
    <name type="scientific">Thiocapsa marina 5811</name>
    <dbReference type="NCBI Taxonomy" id="768671"/>
    <lineage>
        <taxon>Bacteria</taxon>
        <taxon>Pseudomonadati</taxon>
        <taxon>Pseudomonadota</taxon>
        <taxon>Gammaproteobacteria</taxon>
        <taxon>Chromatiales</taxon>
        <taxon>Chromatiaceae</taxon>
        <taxon>Thiocapsa</taxon>
    </lineage>
</organism>
<accession>F9U6W0</accession>
<dbReference type="Proteomes" id="UP000005459">
    <property type="component" value="Unassembled WGS sequence"/>
</dbReference>
<keyword evidence="3" id="KW-1185">Reference proteome</keyword>
<sequence>MVFSPPDMGKRHVLFPMYSLWMPVIESAGSRTCVALTQTFLISVPDRSVEMPDDTIHIKVATGDMVIPGRTDADGTDVG</sequence>
<proteinExistence type="predicted"/>
<dbReference type="STRING" id="768671.ThimaDRAFT_0662"/>
<protein>
    <recommendedName>
        <fullName evidence="1">DUF1254 domain-containing protein</fullName>
    </recommendedName>
</protein>
<dbReference type="SUPFAM" id="SSF160935">
    <property type="entry name" value="VPA0735-like"/>
    <property type="match status" value="1"/>
</dbReference>
<dbReference type="eggNOG" id="COG5361">
    <property type="taxonomic scope" value="Bacteria"/>
</dbReference>
<name>F9U6W0_9GAMM</name>
<dbReference type="AlphaFoldDB" id="F9U6W0"/>
<gene>
    <name evidence="2" type="ORF">ThimaDRAFT_0662</name>
</gene>
<evidence type="ECO:0000313" key="3">
    <source>
        <dbReference type="Proteomes" id="UP000005459"/>
    </source>
</evidence>
<dbReference type="Pfam" id="PF06863">
    <property type="entry name" value="DUF1254"/>
    <property type="match status" value="1"/>
</dbReference>
<dbReference type="InterPro" id="IPR010679">
    <property type="entry name" value="DUF1254"/>
</dbReference>
<evidence type="ECO:0000259" key="1">
    <source>
        <dbReference type="Pfam" id="PF06863"/>
    </source>
</evidence>
<feature type="domain" description="DUF1254" evidence="1">
    <location>
        <begin position="1"/>
        <end position="76"/>
    </location>
</feature>
<evidence type="ECO:0000313" key="2">
    <source>
        <dbReference type="EMBL" id="EGV19986.1"/>
    </source>
</evidence>
<dbReference type="EMBL" id="AFWV01000002">
    <property type="protein sequence ID" value="EGV19986.1"/>
    <property type="molecule type" value="Genomic_DNA"/>
</dbReference>